<name>A0ABV1KP53_9BACL</name>
<dbReference type="PRINTS" id="PR00455">
    <property type="entry name" value="HTHTETR"/>
</dbReference>
<dbReference type="PANTHER" id="PTHR43479">
    <property type="entry name" value="ACREF/ENVCD OPERON REPRESSOR-RELATED"/>
    <property type="match status" value="1"/>
</dbReference>
<dbReference type="SUPFAM" id="SSF48498">
    <property type="entry name" value="Tetracyclin repressor-like, C-terminal domain"/>
    <property type="match status" value="1"/>
</dbReference>
<sequence>MKDRIAKAATHEILQRGLKFSIRDVSDRLGISTKTMYQHFESKEQLIGFIVEQSVLEMQEKEKELMGDASLSTGQKLNQALTVLPSGFAFSDIRALDELRKLYPEQWMKMDHYLTQGWDNIRLLINEGIANGELRQFDVELFIQVYIGAVYRLMDVQAVGLRGLKLEKALSDMVEFMLIGIRFVNKKEE</sequence>
<dbReference type="Gene3D" id="1.10.10.60">
    <property type="entry name" value="Homeodomain-like"/>
    <property type="match status" value="1"/>
</dbReference>
<evidence type="ECO:0000259" key="3">
    <source>
        <dbReference type="PROSITE" id="PS50977"/>
    </source>
</evidence>
<reference evidence="4 5" key="1">
    <citation type="journal article" date="2023" name="Genome Announc.">
        <title>Pan-Genome Analyses of the Genus Cohnella and Proposal of the Novel Species Cohnella silvisoli sp. nov., Isolated from Forest Soil.</title>
        <authorList>
            <person name="Wang C."/>
            <person name="Mao L."/>
            <person name="Bao G."/>
            <person name="Zhu H."/>
        </authorList>
    </citation>
    <scope>NUCLEOTIDE SEQUENCE [LARGE SCALE GENOMIC DNA]</scope>
    <source>
        <strain evidence="4 5">NL03-T5-1</strain>
    </source>
</reference>
<feature type="DNA-binding region" description="H-T-H motif" evidence="2">
    <location>
        <begin position="21"/>
        <end position="40"/>
    </location>
</feature>
<keyword evidence="5" id="KW-1185">Reference proteome</keyword>
<evidence type="ECO:0000256" key="1">
    <source>
        <dbReference type="ARBA" id="ARBA00023125"/>
    </source>
</evidence>
<dbReference type="InterPro" id="IPR050624">
    <property type="entry name" value="HTH-type_Tx_Regulator"/>
</dbReference>
<protein>
    <submittedName>
        <fullName evidence="4">TetR/AcrR family transcriptional regulator</fullName>
    </submittedName>
</protein>
<dbReference type="PANTHER" id="PTHR43479:SF11">
    <property type="entry name" value="ACREF_ENVCD OPERON REPRESSOR-RELATED"/>
    <property type="match status" value="1"/>
</dbReference>
<dbReference type="PROSITE" id="PS50977">
    <property type="entry name" value="HTH_TETR_2"/>
    <property type="match status" value="1"/>
</dbReference>
<dbReference type="InterPro" id="IPR009057">
    <property type="entry name" value="Homeodomain-like_sf"/>
</dbReference>
<evidence type="ECO:0000313" key="5">
    <source>
        <dbReference type="Proteomes" id="UP001493487"/>
    </source>
</evidence>
<dbReference type="Gene3D" id="1.10.357.10">
    <property type="entry name" value="Tetracycline Repressor, domain 2"/>
    <property type="match status" value="1"/>
</dbReference>
<dbReference type="EMBL" id="JASKHM010000001">
    <property type="protein sequence ID" value="MEQ4481391.1"/>
    <property type="molecule type" value="Genomic_DNA"/>
</dbReference>
<keyword evidence="1 2" id="KW-0238">DNA-binding</keyword>
<dbReference type="SUPFAM" id="SSF46689">
    <property type="entry name" value="Homeodomain-like"/>
    <property type="match status" value="1"/>
</dbReference>
<dbReference type="Pfam" id="PF00440">
    <property type="entry name" value="TetR_N"/>
    <property type="match status" value="1"/>
</dbReference>
<accession>A0ABV1KP53</accession>
<evidence type="ECO:0000313" key="4">
    <source>
        <dbReference type="EMBL" id="MEQ4481391.1"/>
    </source>
</evidence>
<evidence type="ECO:0000256" key="2">
    <source>
        <dbReference type="PROSITE-ProRule" id="PRU00335"/>
    </source>
</evidence>
<dbReference type="InterPro" id="IPR001647">
    <property type="entry name" value="HTH_TetR"/>
</dbReference>
<organism evidence="4 5">
    <name type="scientific">Cohnella silvisoli</name>
    <dbReference type="NCBI Taxonomy" id="2873699"/>
    <lineage>
        <taxon>Bacteria</taxon>
        <taxon>Bacillati</taxon>
        <taxon>Bacillota</taxon>
        <taxon>Bacilli</taxon>
        <taxon>Bacillales</taxon>
        <taxon>Paenibacillaceae</taxon>
        <taxon>Cohnella</taxon>
    </lineage>
</organism>
<feature type="domain" description="HTH tetR-type" evidence="3">
    <location>
        <begin position="1"/>
        <end position="58"/>
    </location>
</feature>
<comment type="caution">
    <text evidence="4">The sequence shown here is derived from an EMBL/GenBank/DDBJ whole genome shotgun (WGS) entry which is preliminary data.</text>
</comment>
<dbReference type="Proteomes" id="UP001493487">
    <property type="component" value="Unassembled WGS sequence"/>
</dbReference>
<proteinExistence type="predicted"/>
<gene>
    <name evidence="4" type="ORF">QJS35_03160</name>
</gene>
<dbReference type="InterPro" id="IPR036271">
    <property type="entry name" value="Tet_transcr_reg_TetR-rel_C_sf"/>
</dbReference>